<dbReference type="RefSeq" id="WP_119646231.1">
    <property type="nucleotide sequence ID" value="NZ_QXFI01000011.1"/>
</dbReference>
<accession>A0A3A1NPP8</accession>
<evidence type="ECO:0000313" key="4">
    <source>
        <dbReference type="Proteomes" id="UP000321621"/>
    </source>
</evidence>
<dbReference type="NCBIfam" id="TIGR04131">
    <property type="entry name" value="Bac_Flav_CTERM"/>
    <property type="match status" value="1"/>
</dbReference>
<keyword evidence="4" id="KW-1185">Reference proteome</keyword>
<dbReference type="PROSITE" id="PS51257">
    <property type="entry name" value="PROKAR_LIPOPROTEIN"/>
    <property type="match status" value="1"/>
</dbReference>
<dbReference type="EMBL" id="QXFI01000011">
    <property type="protein sequence ID" value="RIV46495.1"/>
    <property type="molecule type" value="Genomic_DNA"/>
</dbReference>
<comment type="caution">
    <text evidence="1">The sequence shown here is derived from an EMBL/GenBank/DDBJ whole genome shotgun (WGS) entry which is preliminary data.</text>
</comment>
<organism evidence="1 3">
    <name type="scientific">Flagellimonas pelagia</name>
    <dbReference type="NCBI Taxonomy" id="2306998"/>
    <lineage>
        <taxon>Bacteria</taxon>
        <taxon>Pseudomonadati</taxon>
        <taxon>Bacteroidota</taxon>
        <taxon>Flavobacteriia</taxon>
        <taxon>Flavobacteriales</taxon>
        <taxon>Flavobacteriaceae</taxon>
        <taxon>Flagellimonas</taxon>
    </lineage>
</organism>
<evidence type="ECO:0000313" key="2">
    <source>
        <dbReference type="EMBL" id="TXJ99157.1"/>
    </source>
</evidence>
<dbReference type="Pfam" id="PF13585">
    <property type="entry name" value="CHU_C"/>
    <property type="match status" value="1"/>
</dbReference>
<dbReference type="InterPro" id="IPR026341">
    <property type="entry name" value="T9SS_type_B"/>
</dbReference>
<protein>
    <submittedName>
        <fullName evidence="1">Gliding motility-associated C-terminal domain-containing protein</fullName>
    </submittedName>
</protein>
<reference evidence="2 4" key="2">
    <citation type="submission" date="2019-07" db="EMBL/GenBank/DDBJ databases">
        <title>Draft genome of two Muricauda strains isolated from deep sea.</title>
        <authorList>
            <person name="Sun C."/>
        </authorList>
    </citation>
    <scope>NUCLEOTIDE SEQUENCE [LARGE SCALE GENOMIC DNA]</scope>
    <source>
        <strain evidence="2 4">72</strain>
    </source>
</reference>
<sequence>MKVSKIENYTFRFFFLFYVFFVVGCSSDDSKNLFDCCNSEIDGNVNNLPDPPDGEERQNIEVFNVITPNGDGINDFWIVQNLYLYPNNTVEIFNSNNKLVFSTDGYHSNGEIFPTEDISEGTYRYKIVIENEDVFLLQGYLCVITNPNNFRPGPGCNPLSLQDPFLQ</sequence>
<dbReference type="EMBL" id="VNWK01000011">
    <property type="protein sequence ID" value="TXJ99157.1"/>
    <property type="molecule type" value="Genomic_DNA"/>
</dbReference>
<dbReference type="OrthoDB" id="1236981at2"/>
<reference evidence="1 3" key="1">
    <citation type="submission" date="2018-08" db="EMBL/GenBank/DDBJ databases">
        <title>Proposal of Muricauda 72 sp.nov. and Muricauda NH166 sp.nov., isolated from seawater.</title>
        <authorList>
            <person name="Cheng H."/>
            <person name="Wu Y.-H."/>
            <person name="Guo L.-L."/>
            <person name="Xu X.-W."/>
        </authorList>
    </citation>
    <scope>NUCLEOTIDE SEQUENCE [LARGE SCALE GENOMIC DNA]</scope>
    <source>
        <strain evidence="1 3">72</strain>
    </source>
</reference>
<dbReference type="Proteomes" id="UP000266691">
    <property type="component" value="Unassembled WGS sequence"/>
</dbReference>
<dbReference type="AlphaFoldDB" id="A0A3A1NPP8"/>
<dbReference type="Proteomes" id="UP000321621">
    <property type="component" value="Unassembled WGS sequence"/>
</dbReference>
<evidence type="ECO:0000313" key="1">
    <source>
        <dbReference type="EMBL" id="RIV46495.1"/>
    </source>
</evidence>
<gene>
    <name evidence="1" type="ORF">D2V05_03885</name>
    <name evidence="2" type="ORF">FQ017_03860</name>
</gene>
<name>A0A3A1NPP8_9FLAO</name>
<evidence type="ECO:0000313" key="3">
    <source>
        <dbReference type="Proteomes" id="UP000266691"/>
    </source>
</evidence>
<proteinExistence type="predicted"/>